<dbReference type="AlphaFoldDB" id="A0A3S9MWM9"/>
<evidence type="ECO:0000313" key="6">
    <source>
        <dbReference type="Proteomes" id="UP000279600"/>
    </source>
</evidence>
<organism evidence="5 6">
    <name type="scientific">Nonlabens ponticola</name>
    <dbReference type="NCBI Taxonomy" id="2496866"/>
    <lineage>
        <taxon>Bacteria</taxon>
        <taxon>Pseudomonadati</taxon>
        <taxon>Bacteroidota</taxon>
        <taxon>Flavobacteriia</taxon>
        <taxon>Flavobacteriales</taxon>
        <taxon>Flavobacteriaceae</taxon>
        <taxon>Nonlabens</taxon>
    </lineage>
</organism>
<name>A0A3S9MWM9_9FLAO</name>
<feature type="chain" id="PRO_5019238911" evidence="3">
    <location>
        <begin position="19"/>
        <end position="910"/>
    </location>
</feature>
<dbReference type="InterPro" id="IPR014756">
    <property type="entry name" value="Ig_E-set"/>
</dbReference>
<dbReference type="InterPro" id="IPR006047">
    <property type="entry name" value="GH13_cat_dom"/>
</dbReference>
<evidence type="ECO:0000259" key="4">
    <source>
        <dbReference type="SMART" id="SM00642"/>
    </source>
</evidence>
<keyword evidence="2 3" id="KW-0732">Signal</keyword>
<evidence type="ECO:0000313" key="5">
    <source>
        <dbReference type="EMBL" id="AZQ43523.1"/>
    </source>
</evidence>
<dbReference type="Pfam" id="PF18962">
    <property type="entry name" value="Por_Secre_tail"/>
    <property type="match status" value="1"/>
</dbReference>
<dbReference type="PANTHER" id="PTHR43002">
    <property type="entry name" value="GLYCOGEN DEBRANCHING ENZYME"/>
    <property type="match status" value="1"/>
</dbReference>
<reference evidence="5 6" key="1">
    <citation type="submission" date="2018-12" db="EMBL/GenBank/DDBJ databases">
        <title>Complete genome of Nonlabens sp. MJ115.</title>
        <authorList>
            <person name="Choi H.S."/>
            <person name="Jung J."/>
        </authorList>
    </citation>
    <scope>NUCLEOTIDE SEQUENCE [LARGE SCALE GENOMIC DNA]</scope>
    <source>
        <strain evidence="5 6">MJ115</strain>
    </source>
</reference>
<evidence type="ECO:0000256" key="1">
    <source>
        <dbReference type="ARBA" id="ARBA00008061"/>
    </source>
</evidence>
<comment type="similarity">
    <text evidence="1">Belongs to the glycosyl hydrolase 13 family.</text>
</comment>
<feature type="signal peptide" evidence="3">
    <location>
        <begin position="1"/>
        <end position="18"/>
    </location>
</feature>
<dbReference type="Gene3D" id="2.60.40.10">
    <property type="entry name" value="Immunoglobulins"/>
    <property type="match status" value="1"/>
</dbReference>
<dbReference type="SMART" id="SM00642">
    <property type="entry name" value="Aamy"/>
    <property type="match status" value="1"/>
</dbReference>
<dbReference type="Pfam" id="PF00128">
    <property type="entry name" value="Alpha-amylase"/>
    <property type="match status" value="1"/>
</dbReference>
<dbReference type="RefSeq" id="WP_126446012.1">
    <property type="nucleotide sequence ID" value="NZ_CP034549.1"/>
</dbReference>
<dbReference type="SUPFAM" id="SSF51445">
    <property type="entry name" value="(Trans)glycosidases"/>
    <property type="match status" value="1"/>
</dbReference>
<dbReference type="EMBL" id="CP034549">
    <property type="protein sequence ID" value="AZQ43523.1"/>
    <property type="molecule type" value="Genomic_DNA"/>
</dbReference>
<evidence type="ECO:0000256" key="2">
    <source>
        <dbReference type="ARBA" id="ARBA00022729"/>
    </source>
</evidence>
<evidence type="ECO:0000256" key="3">
    <source>
        <dbReference type="SAM" id="SignalP"/>
    </source>
</evidence>
<sequence length="910" mass="101424">MKYRLLAVCLFVFAFAKAQQPVTTEPSTPTQTDQVTLVFDATGTALENETGTLYAYTGVTVNGERWQNIIVPDFNQNSGAPQFVNTGGNIYRLNLGSSLESFYGVNPNDVISEICLVVRNASASQQTRPDIFLPVFEAGLNVLITAPDNNEIITAGTTLDIEGDSSSSSADLDLLVNGISIATANGSSISQSYTFSTTGDYTIQLNGSTSNETASNSITVFVPGATVNEARPVGLQNGVNENEDGSVTFLLAAPGKSDVNLIGSFTDWNLSTQYQMKKDGEYFWITVPSDEFESGETFGYQYLVDFDIKIADPFSTLILDPGSDPFIKDGNYPNLPEYPEGQTEGDVSLHTYDKEEYNWTVNDFERPDQENLVIYELLVRDFSDEDSYQAIIDRIDYIEDLGVNAVEFMPLNEFEGTDSWGYNPKFHGAIDKAYGPPEKFKELVDLLHSKGIAVILDVVYNHAFGQSPLVQMWPDGSGFNAGPDNPYLNQTPRHPFNVGTDFNHESPWTKEYVKQTSIYFINEYRLDGFRWDLSKGFTQTNSGTNVGAWGQYDQSRVDILNEYKNDILAATDDDIYMILEHLSDAPEETRLANDGFMLWGNMNTQFGQNSMGYAENSNVFRSYFTSRNFQDQHLVAYAESHDEPRMVWKNLEFGNDTRNNHDASELDTAIERQEAIAAILYSIPGPKMLWQFGEIGYEIDIDQNGRTGRKPIPFEEGYLDNEDRNALYNVTSEMISLKVKYPETFNTRNNNLDLGDLTKRVTLDGPEFDVVTIANFNVVPQSVAPNFTQTGIWYDYFNNETINVSDTNAPITLEAGGYRVYSTQPLDTTASVDDSVVSIDSITMYPNPSSGSISFNQDIDRLIIYNVTGQQVLSITGNQSTYDISSLSSGVYIVDIEKSDSNSTLKLIKR</sequence>
<dbReference type="SUPFAM" id="SSF81296">
    <property type="entry name" value="E set domains"/>
    <property type="match status" value="1"/>
</dbReference>
<dbReference type="OrthoDB" id="9761875at2"/>
<protein>
    <submittedName>
        <fullName evidence="5">T9SS type A sorting domain-containing protein</fullName>
    </submittedName>
</protein>
<dbReference type="Gene3D" id="3.20.20.80">
    <property type="entry name" value="Glycosidases"/>
    <property type="match status" value="1"/>
</dbReference>
<dbReference type="InterPro" id="IPR026444">
    <property type="entry name" value="Secre_tail"/>
</dbReference>
<gene>
    <name evidence="5" type="ORF">EJ995_04470</name>
</gene>
<dbReference type="NCBIfam" id="TIGR04183">
    <property type="entry name" value="Por_Secre_tail"/>
    <property type="match status" value="1"/>
</dbReference>
<feature type="domain" description="Glycosyl hydrolase family 13 catalytic" evidence="4">
    <location>
        <begin position="376"/>
        <end position="738"/>
    </location>
</feature>
<keyword evidence="6" id="KW-1185">Reference proteome</keyword>
<dbReference type="InterPro" id="IPR017853">
    <property type="entry name" value="GH"/>
</dbReference>
<dbReference type="GO" id="GO:0005975">
    <property type="term" value="P:carbohydrate metabolic process"/>
    <property type="evidence" value="ECO:0007669"/>
    <property type="project" value="InterPro"/>
</dbReference>
<dbReference type="Proteomes" id="UP000279600">
    <property type="component" value="Chromosome"/>
</dbReference>
<accession>A0A3S9MWM9</accession>
<proteinExistence type="inferred from homology"/>
<dbReference type="InterPro" id="IPR013783">
    <property type="entry name" value="Ig-like_fold"/>
</dbReference>
<dbReference type="KEGG" id="noj:EJ995_04470"/>
<dbReference type="CDD" id="cd11350">
    <property type="entry name" value="AmyAc_4"/>
    <property type="match status" value="1"/>
</dbReference>